<dbReference type="OrthoDB" id="2969083at2"/>
<organism evidence="1 2">
    <name type="scientific">Metabacillus litoralis</name>
    <dbReference type="NCBI Taxonomy" id="152268"/>
    <lineage>
        <taxon>Bacteria</taxon>
        <taxon>Bacillati</taxon>
        <taxon>Bacillota</taxon>
        <taxon>Bacilli</taxon>
        <taxon>Bacillales</taxon>
        <taxon>Bacillaceae</taxon>
        <taxon>Metabacillus</taxon>
    </lineage>
</organism>
<comment type="caution">
    <text evidence="1">The sequence shown here is derived from an EMBL/GenBank/DDBJ whole genome shotgun (WGS) entry which is preliminary data.</text>
</comment>
<proteinExistence type="predicted"/>
<reference evidence="1 2" key="1">
    <citation type="journal article" date="2005" name="Int. J. Syst. Evol. Microbiol.">
        <title>Bacillus litoralis sp. nov., isolated from a tidal flat of the Yellow Sea in Korea.</title>
        <authorList>
            <person name="Yoon J.H."/>
            <person name="Oh T.K."/>
        </authorList>
    </citation>
    <scope>NUCLEOTIDE SEQUENCE [LARGE SCALE GENOMIC DNA]</scope>
    <source>
        <strain evidence="1 2">SW-211</strain>
    </source>
</reference>
<gene>
    <name evidence="1" type="ORF">FS935_00200</name>
</gene>
<dbReference type="EMBL" id="VOQF01000001">
    <property type="protein sequence ID" value="TXC92670.1"/>
    <property type="molecule type" value="Genomic_DNA"/>
</dbReference>
<dbReference type="Proteomes" id="UP000321363">
    <property type="component" value="Unassembled WGS sequence"/>
</dbReference>
<keyword evidence="2" id="KW-1185">Reference proteome</keyword>
<dbReference type="AlphaFoldDB" id="A0A5C6W882"/>
<dbReference type="RefSeq" id="WP_146945530.1">
    <property type="nucleotide sequence ID" value="NZ_VOQF01000001.1"/>
</dbReference>
<sequence>MGSFTTKHVFADSKELSYKATPLKNALEEIRDLGIDFTTFMKKEMENENGELVEAINQEIIDQHRNHNLILDYCEDTITSMTNTYTDYVNDMRKQDVTLYYKFVSYVENS</sequence>
<accession>A0A5C6W882</accession>
<name>A0A5C6W882_9BACI</name>
<protein>
    <submittedName>
        <fullName evidence="1">Uncharacterized protein</fullName>
    </submittedName>
</protein>
<evidence type="ECO:0000313" key="1">
    <source>
        <dbReference type="EMBL" id="TXC92670.1"/>
    </source>
</evidence>
<evidence type="ECO:0000313" key="2">
    <source>
        <dbReference type="Proteomes" id="UP000321363"/>
    </source>
</evidence>